<evidence type="ECO:0000256" key="3">
    <source>
        <dbReference type="ARBA" id="ARBA00022840"/>
    </source>
</evidence>
<dbReference type="PIRSF" id="PIRSF006806">
    <property type="entry name" value="FTHF_cligase"/>
    <property type="match status" value="1"/>
</dbReference>
<keyword evidence="3 4" id="KW-0067">ATP-binding</keyword>
<dbReference type="Pfam" id="PF01812">
    <property type="entry name" value="5-FTHF_cyc-lig"/>
    <property type="match status" value="1"/>
</dbReference>
<comment type="catalytic activity">
    <reaction evidence="4">
        <text>(6S)-5-formyl-5,6,7,8-tetrahydrofolate + ATP = (6R)-5,10-methenyltetrahydrofolate + ADP + phosphate</text>
        <dbReference type="Rhea" id="RHEA:10488"/>
        <dbReference type="ChEBI" id="CHEBI:30616"/>
        <dbReference type="ChEBI" id="CHEBI:43474"/>
        <dbReference type="ChEBI" id="CHEBI:57455"/>
        <dbReference type="ChEBI" id="CHEBI:57457"/>
        <dbReference type="ChEBI" id="CHEBI:456216"/>
        <dbReference type="EC" id="6.3.3.2"/>
    </reaction>
</comment>
<keyword evidence="6" id="KW-1185">Reference proteome</keyword>
<comment type="similarity">
    <text evidence="1 4">Belongs to the 5-formyltetrahydrofolate cyclo-ligase family.</text>
</comment>
<comment type="caution">
    <text evidence="5">The sequence shown here is derived from an EMBL/GenBank/DDBJ whole genome shotgun (WGS) entry which is preliminary data.</text>
</comment>
<dbReference type="Gene3D" id="3.40.50.10420">
    <property type="entry name" value="NagB/RpiA/CoA transferase-like"/>
    <property type="match status" value="1"/>
</dbReference>
<gene>
    <name evidence="5" type="ORF">LX13_000385</name>
</gene>
<evidence type="ECO:0000313" key="5">
    <source>
        <dbReference type="EMBL" id="MCP2174578.1"/>
    </source>
</evidence>
<protein>
    <recommendedName>
        <fullName evidence="4">5-formyltetrahydrofolate cyclo-ligase</fullName>
        <ecNumber evidence="4">6.3.3.2</ecNumber>
    </recommendedName>
</protein>
<reference evidence="5 6" key="1">
    <citation type="submission" date="2022-06" db="EMBL/GenBank/DDBJ databases">
        <title>Genomic Encyclopedia of Archaeal and Bacterial Type Strains, Phase II (KMG-II): from individual species to whole genera.</title>
        <authorList>
            <person name="Goeker M."/>
        </authorList>
    </citation>
    <scope>NUCLEOTIDE SEQUENCE [LARGE SCALE GENOMIC DNA]</scope>
    <source>
        <strain evidence="5 6">DSM 44693</strain>
    </source>
</reference>
<dbReference type="PANTHER" id="PTHR23407">
    <property type="entry name" value="ATPASE INHIBITOR/5-FORMYLTETRAHYDROFOLATE CYCLO-LIGASE"/>
    <property type="match status" value="1"/>
</dbReference>
<dbReference type="SUPFAM" id="SSF100950">
    <property type="entry name" value="NagB/RpiA/CoA transferase-like"/>
    <property type="match status" value="1"/>
</dbReference>
<proteinExistence type="inferred from homology"/>
<evidence type="ECO:0000256" key="2">
    <source>
        <dbReference type="ARBA" id="ARBA00022741"/>
    </source>
</evidence>
<dbReference type="InterPro" id="IPR037171">
    <property type="entry name" value="NagB/RpiA_transferase-like"/>
</dbReference>
<comment type="cofactor">
    <cofactor evidence="4">
        <name>Mg(2+)</name>
        <dbReference type="ChEBI" id="CHEBI:18420"/>
    </cofactor>
</comment>
<dbReference type="InterPro" id="IPR024185">
    <property type="entry name" value="FTHF_cligase-like_sf"/>
</dbReference>
<dbReference type="EMBL" id="JAMTCJ010000001">
    <property type="protein sequence ID" value="MCP2174578.1"/>
    <property type="molecule type" value="Genomic_DNA"/>
</dbReference>
<keyword evidence="2 4" id="KW-0547">Nucleotide-binding</keyword>
<keyword evidence="4" id="KW-0460">Magnesium</keyword>
<dbReference type="NCBIfam" id="TIGR02727">
    <property type="entry name" value="MTHFS_bact"/>
    <property type="match status" value="1"/>
</dbReference>
<dbReference type="PANTHER" id="PTHR23407:SF1">
    <property type="entry name" value="5-FORMYLTETRAHYDROFOLATE CYCLO-LIGASE"/>
    <property type="match status" value="1"/>
</dbReference>
<accession>A0ABT1H8I8</accession>
<dbReference type="InterPro" id="IPR002698">
    <property type="entry name" value="FTHF_cligase"/>
</dbReference>
<organism evidence="5 6">
    <name type="scientific">Williamsia maris</name>
    <dbReference type="NCBI Taxonomy" id="72806"/>
    <lineage>
        <taxon>Bacteria</taxon>
        <taxon>Bacillati</taxon>
        <taxon>Actinomycetota</taxon>
        <taxon>Actinomycetes</taxon>
        <taxon>Mycobacteriales</taxon>
        <taxon>Nocardiaceae</taxon>
        <taxon>Williamsia</taxon>
    </lineage>
</organism>
<name>A0ABT1H8I8_9NOCA</name>
<evidence type="ECO:0000256" key="4">
    <source>
        <dbReference type="RuleBase" id="RU361279"/>
    </source>
</evidence>
<keyword evidence="4" id="KW-0479">Metal-binding</keyword>
<evidence type="ECO:0000256" key="1">
    <source>
        <dbReference type="ARBA" id="ARBA00010638"/>
    </source>
</evidence>
<evidence type="ECO:0000313" key="6">
    <source>
        <dbReference type="Proteomes" id="UP001206895"/>
    </source>
</evidence>
<dbReference type="Proteomes" id="UP001206895">
    <property type="component" value="Unassembled WGS sequence"/>
</dbReference>
<sequence length="205" mass="21764">MADPMNESSEDSVAGEKAALRHRLIAARAAMDATERATAAEDLAGWMSVDVPFRLEADVTVCCYASVGTEPGTAQMLDALVDRGVTVLLPITPDGPPTALEWARYTGRHGLRTGRFSLSEPTGRRLSNAALDTADVALIPALAVDRRGVRLGRGAGYYDRSLVATGAELVAVVYDDEVLDDIPADEYDIAVSWALTPGDGFTRLG</sequence>
<dbReference type="EC" id="6.3.3.2" evidence="4"/>